<dbReference type="GeneID" id="20530471"/>
<dbReference type="SUPFAM" id="SSF53187">
    <property type="entry name" value="Zn-dependent exopeptidases"/>
    <property type="match status" value="1"/>
</dbReference>
<organism evidence="6">
    <name type="scientific">Fonticula alba</name>
    <name type="common">Slime mold</name>
    <dbReference type="NCBI Taxonomy" id="691883"/>
    <lineage>
        <taxon>Eukaryota</taxon>
        <taxon>Rotosphaerida</taxon>
        <taxon>Fonticulaceae</taxon>
        <taxon>Fonticula</taxon>
    </lineage>
</organism>
<keyword evidence="4" id="KW-0812">Transmembrane</keyword>
<accession>A0A058Z0K7</accession>
<dbReference type="Gene3D" id="3.40.630.10">
    <property type="entry name" value="Zn peptidases"/>
    <property type="match status" value="1"/>
</dbReference>
<dbReference type="AlphaFoldDB" id="A0A058Z0K7"/>
<comment type="similarity">
    <text evidence="2">Belongs to the peptidase M28 family. M28B subfamily.</text>
</comment>
<keyword evidence="7" id="KW-1185">Reference proteome</keyword>
<dbReference type="Pfam" id="PF04389">
    <property type="entry name" value="Peptidase_M28"/>
    <property type="match status" value="1"/>
</dbReference>
<evidence type="ECO:0000313" key="7">
    <source>
        <dbReference type="Proteomes" id="UP000030693"/>
    </source>
</evidence>
<dbReference type="RefSeq" id="XP_009497835.1">
    <property type="nucleotide sequence ID" value="XM_009499560.1"/>
</dbReference>
<evidence type="ECO:0000313" key="6">
    <source>
        <dbReference type="EMBL" id="KCV67804.1"/>
    </source>
</evidence>
<evidence type="ECO:0000256" key="1">
    <source>
        <dbReference type="ARBA" id="ARBA00001947"/>
    </source>
</evidence>
<keyword evidence="4" id="KW-0472">Membrane</keyword>
<protein>
    <recommendedName>
        <fullName evidence="5">Peptidase M28 domain-containing protein</fullName>
    </recommendedName>
</protein>
<dbReference type="InterPro" id="IPR045175">
    <property type="entry name" value="M28_fam"/>
</dbReference>
<name>A0A058Z0K7_FONAL</name>
<reference evidence="6" key="1">
    <citation type="submission" date="2013-04" db="EMBL/GenBank/DDBJ databases">
        <title>The Genome Sequence of Fonticula alba ATCC 38817.</title>
        <authorList>
            <consortium name="The Broad Institute Genomics Platform"/>
            <person name="Russ C."/>
            <person name="Cuomo C."/>
            <person name="Burger G."/>
            <person name="Gray M.W."/>
            <person name="Holland P.W.H."/>
            <person name="King N."/>
            <person name="Lang F.B.F."/>
            <person name="Roger A.J."/>
            <person name="Ruiz-Trillo I."/>
            <person name="Brown M."/>
            <person name="Walker B."/>
            <person name="Young S."/>
            <person name="Zeng Q."/>
            <person name="Gargeya S."/>
            <person name="Fitzgerald M."/>
            <person name="Haas B."/>
            <person name="Abouelleil A."/>
            <person name="Allen A.W."/>
            <person name="Alvarado L."/>
            <person name="Arachchi H.M."/>
            <person name="Berlin A.M."/>
            <person name="Chapman S.B."/>
            <person name="Gainer-Dewar J."/>
            <person name="Goldberg J."/>
            <person name="Griggs A."/>
            <person name="Gujja S."/>
            <person name="Hansen M."/>
            <person name="Howarth C."/>
            <person name="Imamovic A."/>
            <person name="Ireland A."/>
            <person name="Larimer J."/>
            <person name="McCowan C."/>
            <person name="Murphy C."/>
            <person name="Pearson M."/>
            <person name="Poon T.W."/>
            <person name="Priest M."/>
            <person name="Roberts A."/>
            <person name="Saif S."/>
            <person name="Shea T."/>
            <person name="Sisk P."/>
            <person name="Sykes S."/>
            <person name="Wortman J."/>
            <person name="Nusbaum C."/>
            <person name="Birren B."/>
        </authorList>
    </citation>
    <scope>NUCLEOTIDE SEQUENCE [LARGE SCALE GENOMIC DNA]</scope>
    <source>
        <strain evidence="6">ATCC 38817</strain>
    </source>
</reference>
<dbReference type="OMA" id="VRFCFWT"/>
<dbReference type="eggNOG" id="KOG2195">
    <property type="taxonomic scope" value="Eukaryota"/>
</dbReference>
<gene>
    <name evidence="6" type="ORF">H696_05746</name>
</gene>
<feature type="domain" description="Peptidase M28" evidence="5">
    <location>
        <begin position="317"/>
        <end position="530"/>
    </location>
</feature>
<feature type="compositionally biased region" description="Polar residues" evidence="3">
    <location>
        <begin position="11"/>
        <end position="23"/>
    </location>
</feature>
<evidence type="ECO:0000256" key="4">
    <source>
        <dbReference type="SAM" id="Phobius"/>
    </source>
</evidence>
<keyword evidence="4" id="KW-1133">Transmembrane helix</keyword>
<feature type="region of interest" description="Disordered" evidence="3">
    <location>
        <begin position="1"/>
        <end position="23"/>
    </location>
</feature>
<dbReference type="EMBL" id="KB932213">
    <property type="protein sequence ID" value="KCV67804.1"/>
    <property type="molecule type" value="Genomic_DNA"/>
</dbReference>
<proteinExistence type="inferred from homology"/>
<dbReference type="PANTHER" id="PTHR12147:SF26">
    <property type="entry name" value="PEPTIDASE M28 DOMAIN-CONTAINING PROTEIN"/>
    <property type="match status" value="1"/>
</dbReference>
<dbReference type="GO" id="GO:0008235">
    <property type="term" value="F:metalloexopeptidase activity"/>
    <property type="evidence" value="ECO:0007669"/>
    <property type="project" value="InterPro"/>
</dbReference>
<sequence length="556" mass="59473">MDDRDSLLAPGSQSHYDTTSGSIQDVENQDAASTKKKSAFFVGLVLALLLAVGAGVTLILLLSNNPSSLSYKVQADGVMRRLSGLLDTAKIGGLNSRSVLNNYGESLKFVREVLANNTECTLYTQKLVVPIHDVVEPGRLGLVQPHVVNYQANVDFLNMRYGGNGTITIDNAEVFVADNYGCAGADYIGMPTSNAVIVARYGGSCEPIDKALLVQHIASLDNGGIYDPTVALLLDNIETSTTLKNARVRFTAWKEGDELIQLPVFSISHSMGAGLRNMVADAAADADRPAPRMNVYSNTKLTVADTENLFCDSPDATNSTNVVVLGAHLDSVPEGPGMNDNGSGSAALLEVAVQYFRNRTHKRAVNPVRFAWWAAEEIGLLGARHYVRTMQESGDIAKIAAYMNFDMLGSPNGVPYIHNGTDVNANIPLDVQNASTRVQQQLESFFVDIAKAPYSFTHMQGGSDYLPFIEAGVPSSGMATGASGLKTEAERTIFGGDANAPHDACYHLPCDTLENINVPLLEQCARAAAHAGELLAVHPCLRHFLQTGEGTCPPAL</sequence>
<feature type="transmembrane region" description="Helical" evidence="4">
    <location>
        <begin position="39"/>
        <end position="62"/>
    </location>
</feature>
<evidence type="ECO:0000256" key="3">
    <source>
        <dbReference type="SAM" id="MobiDB-lite"/>
    </source>
</evidence>
<dbReference type="OrthoDB" id="10013407at2759"/>
<evidence type="ECO:0000256" key="2">
    <source>
        <dbReference type="ARBA" id="ARBA00005634"/>
    </source>
</evidence>
<evidence type="ECO:0000259" key="5">
    <source>
        <dbReference type="Pfam" id="PF04389"/>
    </source>
</evidence>
<comment type="cofactor">
    <cofactor evidence="1">
        <name>Zn(2+)</name>
        <dbReference type="ChEBI" id="CHEBI:29105"/>
    </cofactor>
</comment>
<dbReference type="STRING" id="691883.A0A058Z0K7"/>
<dbReference type="PANTHER" id="PTHR12147">
    <property type="entry name" value="METALLOPEPTIDASE M28 FAMILY MEMBER"/>
    <property type="match status" value="1"/>
</dbReference>
<dbReference type="InterPro" id="IPR007484">
    <property type="entry name" value="Peptidase_M28"/>
</dbReference>
<dbReference type="Proteomes" id="UP000030693">
    <property type="component" value="Unassembled WGS sequence"/>
</dbReference>
<dbReference type="GO" id="GO:0006508">
    <property type="term" value="P:proteolysis"/>
    <property type="evidence" value="ECO:0007669"/>
    <property type="project" value="InterPro"/>
</dbReference>